<comment type="subcellular location">
    <subcellularLocation>
        <location evidence="5">Cell membrane</location>
        <topology evidence="5">Multi-pass membrane protein</topology>
    </subcellularLocation>
    <subcellularLocation>
        <location evidence="1">Membrane</location>
        <topology evidence="1">Multi-pass membrane protein</topology>
    </subcellularLocation>
</comment>
<dbReference type="Pfam" id="PF00528">
    <property type="entry name" value="BPD_transp_1"/>
    <property type="match status" value="1"/>
</dbReference>
<sequence length="439" mass="48150">MSKTLLDLRRYPSAVAGLAIIGLLVGISMYTVIAIPYHDAIRLWRGGEQLWLENPRNARPVWMNLLPGVNLPRTLVVSSASAPRHEEPVGGGVRRITMSLPFDFSSRGFPQELAIFFDAAFATAAPHVTVGWRRPDGSVIRLTELAVESKGIYRISSDQHLQQELGGRPEVMLFADPSAPQQPLRGRYELVLDGFLFEEGSRLEARLIVYGQVHGLAGTDHQRRDLMIALLWGTPIAMAFGLLAAVGTSVSTLVIAAIGVWYGRWIDGLIQRVTEVNLILPGLPILIMIGTLYSRSIWVILGLVIILGVFGGIKGNRALFLQIKEAPYIEAARAYGAGNLRVVLRYMLPRVIPVLVPSFVTAIPSFVFLEATLAVLGLGDPAVPTWGKVLEDAYRSGALFVGYYYWVLEPAALLMVSGLGFTMLGFALDRVVNPRLREV</sequence>
<dbReference type="AlphaFoldDB" id="A0A537LR70"/>
<keyword evidence="5" id="KW-0813">Transport</keyword>
<accession>A0A537LR70</accession>
<dbReference type="GO" id="GO:0055085">
    <property type="term" value="P:transmembrane transport"/>
    <property type="evidence" value="ECO:0007669"/>
    <property type="project" value="InterPro"/>
</dbReference>
<dbReference type="SUPFAM" id="SSF161098">
    <property type="entry name" value="MetI-like"/>
    <property type="match status" value="1"/>
</dbReference>
<feature type="domain" description="ABC transmembrane type-1" evidence="6">
    <location>
        <begin position="237"/>
        <end position="425"/>
    </location>
</feature>
<dbReference type="Proteomes" id="UP000318661">
    <property type="component" value="Unassembled WGS sequence"/>
</dbReference>
<organism evidence="7 8">
    <name type="scientific">Candidatus Segetimicrobium genomatis</name>
    <dbReference type="NCBI Taxonomy" id="2569760"/>
    <lineage>
        <taxon>Bacteria</taxon>
        <taxon>Bacillati</taxon>
        <taxon>Candidatus Sysuimicrobiota</taxon>
        <taxon>Candidatus Sysuimicrobiia</taxon>
        <taxon>Candidatus Sysuimicrobiales</taxon>
        <taxon>Candidatus Segetimicrobiaceae</taxon>
        <taxon>Candidatus Segetimicrobium</taxon>
    </lineage>
</organism>
<evidence type="ECO:0000313" key="8">
    <source>
        <dbReference type="Proteomes" id="UP000318661"/>
    </source>
</evidence>
<dbReference type="InterPro" id="IPR035906">
    <property type="entry name" value="MetI-like_sf"/>
</dbReference>
<evidence type="ECO:0000256" key="2">
    <source>
        <dbReference type="ARBA" id="ARBA00022692"/>
    </source>
</evidence>
<keyword evidence="2 5" id="KW-0812">Transmembrane</keyword>
<feature type="transmembrane region" description="Helical" evidence="5">
    <location>
        <begin position="403"/>
        <end position="428"/>
    </location>
</feature>
<dbReference type="PROSITE" id="PS50928">
    <property type="entry name" value="ABC_TM1"/>
    <property type="match status" value="1"/>
</dbReference>
<dbReference type="GO" id="GO:0005886">
    <property type="term" value="C:plasma membrane"/>
    <property type="evidence" value="ECO:0007669"/>
    <property type="project" value="UniProtKB-SubCell"/>
</dbReference>
<evidence type="ECO:0000259" key="6">
    <source>
        <dbReference type="PROSITE" id="PS50928"/>
    </source>
</evidence>
<reference evidence="7 8" key="1">
    <citation type="journal article" date="2019" name="Nat. Microbiol.">
        <title>Mediterranean grassland soil C-N compound turnover is dependent on rainfall and depth, and is mediated by genomically divergent microorganisms.</title>
        <authorList>
            <person name="Diamond S."/>
            <person name="Andeer P.F."/>
            <person name="Li Z."/>
            <person name="Crits-Christoph A."/>
            <person name="Burstein D."/>
            <person name="Anantharaman K."/>
            <person name="Lane K.R."/>
            <person name="Thomas B.C."/>
            <person name="Pan C."/>
            <person name="Northen T.R."/>
            <person name="Banfield J.F."/>
        </authorList>
    </citation>
    <scope>NUCLEOTIDE SEQUENCE [LARGE SCALE GENOMIC DNA]</scope>
    <source>
        <strain evidence="7">NP_2</strain>
    </source>
</reference>
<evidence type="ECO:0000256" key="1">
    <source>
        <dbReference type="ARBA" id="ARBA00004141"/>
    </source>
</evidence>
<dbReference type="CDD" id="cd06261">
    <property type="entry name" value="TM_PBP2"/>
    <property type="match status" value="1"/>
</dbReference>
<dbReference type="InterPro" id="IPR000515">
    <property type="entry name" value="MetI-like"/>
</dbReference>
<dbReference type="PANTHER" id="PTHR43839">
    <property type="entry name" value="OPPC IN A BINDING PROTEIN-DEPENDENT TRANSPORT SYSTEM"/>
    <property type="match status" value="1"/>
</dbReference>
<evidence type="ECO:0000256" key="4">
    <source>
        <dbReference type="ARBA" id="ARBA00023136"/>
    </source>
</evidence>
<feature type="transmembrane region" description="Helical" evidence="5">
    <location>
        <begin position="351"/>
        <end position="376"/>
    </location>
</feature>
<keyword evidence="4 5" id="KW-0472">Membrane</keyword>
<feature type="transmembrane region" description="Helical" evidence="5">
    <location>
        <begin position="229"/>
        <end position="262"/>
    </location>
</feature>
<evidence type="ECO:0000256" key="3">
    <source>
        <dbReference type="ARBA" id="ARBA00022989"/>
    </source>
</evidence>
<feature type="transmembrane region" description="Helical" evidence="5">
    <location>
        <begin position="282"/>
        <end position="310"/>
    </location>
</feature>
<evidence type="ECO:0000256" key="5">
    <source>
        <dbReference type="RuleBase" id="RU363032"/>
    </source>
</evidence>
<feature type="transmembrane region" description="Helical" evidence="5">
    <location>
        <begin position="12"/>
        <end position="35"/>
    </location>
</feature>
<protein>
    <submittedName>
        <fullName evidence="7">ABC transporter permease</fullName>
    </submittedName>
</protein>
<keyword evidence="3 5" id="KW-1133">Transmembrane helix</keyword>
<dbReference type="Gene3D" id="1.10.3720.10">
    <property type="entry name" value="MetI-like"/>
    <property type="match status" value="1"/>
</dbReference>
<comment type="similarity">
    <text evidence="5">Belongs to the binding-protein-dependent transport system permease family.</text>
</comment>
<name>A0A537LR70_9BACT</name>
<gene>
    <name evidence="7" type="ORF">E6G99_00270</name>
</gene>
<proteinExistence type="inferred from homology"/>
<evidence type="ECO:0000313" key="7">
    <source>
        <dbReference type="EMBL" id="TMJ10518.1"/>
    </source>
</evidence>
<comment type="caution">
    <text evidence="7">The sequence shown here is derived from an EMBL/GenBank/DDBJ whole genome shotgun (WGS) entry which is preliminary data.</text>
</comment>
<dbReference type="EMBL" id="VBAJ01000009">
    <property type="protein sequence ID" value="TMJ10518.1"/>
    <property type="molecule type" value="Genomic_DNA"/>
</dbReference>
<dbReference type="PANTHER" id="PTHR43839:SF1">
    <property type="entry name" value="OPPC IN A BINDING PROTEIN-DEPENDENT TRANSPORT SYSTEM"/>
    <property type="match status" value="1"/>
</dbReference>